<dbReference type="SUPFAM" id="SSF54637">
    <property type="entry name" value="Thioesterase/thiol ester dehydrase-isomerase"/>
    <property type="match status" value="1"/>
</dbReference>
<evidence type="ECO:0000313" key="2">
    <source>
        <dbReference type="EMBL" id="MCE0481217.1"/>
    </source>
</evidence>
<comment type="caution">
    <text evidence="2">The sequence shown here is derived from an EMBL/GenBank/DDBJ whole genome shotgun (WGS) entry which is preliminary data.</text>
</comment>
<proteinExistence type="predicted"/>
<keyword evidence="3" id="KW-1185">Reference proteome</keyword>
<dbReference type="Proteomes" id="UP000823775">
    <property type="component" value="Unassembled WGS sequence"/>
</dbReference>
<dbReference type="PANTHER" id="PTHR30272">
    <property type="entry name" value="3-HYDROXYACYL-[ACYL-CARRIER-PROTEIN] DEHYDRATASE"/>
    <property type="match status" value="1"/>
</dbReference>
<dbReference type="InterPro" id="IPR013114">
    <property type="entry name" value="FabA_FabZ"/>
</dbReference>
<reference evidence="2 3" key="1">
    <citation type="journal article" date="2021" name="BMC Genomics">
        <title>Datura genome reveals duplications of psychoactive alkaloid biosynthetic genes and high mutation rate following tissue culture.</title>
        <authorList>
            <person name="Rajewski A."/>
            <person name="Carter-House D."/>
            <person name="Stajich J."/>
            <person name="Litt A."/>
        </authorList>
    </citation>
    <scope>NUCLEOTIDE SEQUENCE [LARGE SCALE GENOMIC DNA]</scope>
    <source>
        <strain evidence="2">AR-01</strain>
    </source>
</reference>
<name>A0ABS8VLY2_DATST</name>
<evidence type="ECO:0000313" key="3">
    <source>
        <dbReference type="Proteomes" id="UP000823775"/>
    </source>
</evidence>
<dbReference type="InterPro" id="IPR029069">
    <property type="entry name" value="HotDog_dom_sf"/>
</dbReference>
<evidence type="ECO:0000256" key="1">
    <source>
        <dbReference type="ARBA" id="ARBA00023239"/>
    </source>
</evidence>
<accession>A0ABS8VLY2</accession>
<dbReference type="Gene3D" id="3.10.129.10">
    <property type="entry name" value="Hotdog Thioesterase"/>
    <property type="match status" value="1"/>
</dbReference>
<protein>
    <submittedName>
        <fullName evidence="2">Uncharacterized protein</fullName>
    </submittedName>
</protein>
<gene>
    <name evidence="2" type="ORF">HAX54_038794</name>
</gene>
<dbReference type="EMBL" id="JACEIK010005320">
    <property type="protein sequence ID" value="MCE0481217.1"/>
    <property type="molecule type" value="Genomic_DNA"/>
</dbReference>
<keyword evidence="1" id="KW-0456">Lyase</keyword>
<dbReference type="PANTHER" id="PTHR30272:SF1">
    <property type="entry name" value="3-HYDROXYACYL-[ACYL-CARRIER-PROTEIN] DEHYDRATASE"/>
    <property type="match status" value="1"/>
</dbReference>
<organism evidence="2 3">
    <name type="scientific">Datura stramonium</name>
    <name type="common">Jimsonweed</name>
    <name type="synonym">Common thornapple</name>
    <dbReference type="NCBI Taxonomy" id="4076"/>
    <lineage>
        <taxon>Eukaryota</taxon>
        <taxon>Viridiplantae</taxon>
        <taxon>Streptophyta</taxon>
        <taxon>Embryophyta</taxon>
        <taxon>Tracheophyta</taxon>
        <taxon>Spermatophyta</taxon>
        <taxon>Magnoliopsida</taxon>
        <taxon>eudicotyledons</taxon>
        <taxon>Gunneridae</taxon>
        <taxon>Pentapetalae</taxon>
        <taxon>asterids</taxon>
        <taxon>lamiids</taxon>
        <taxon>Solanales</taxon>
        <taxon>Solanaceae</taxon>
        <taxon>Solanoideae</taxon>
        <taxon>Datureae</taxon>
        <taxon>Datura</taxon>
    </lineage>
</organism>
<sequence length="103" mass="11579">MTIKANFSLGHFHERPIMPGFLMDEIGEVLNFPELLLPRCWLGYACNLRQRFRKPVVAGDILTMRMTLIKLQKQFGVAKMEGMAYVIGDAVCEGAFLTATGIE</sequence>